<dbReference type="EMBL" id="VGIY01000187">
    <property type="protein sequence ID" value="MBM3317778.1"/>
    <property type="molecule type" value="Genomic_DNA"/>
</dbReference>
<organism evidence="1 2">
    <name type="scientific">Eiseniibacteriota bacterium</name>
    <dbReference type="NCBI Taxonomy" id="2212470"/>
    <lineage>
        <taxon>Bacteria</taxon>
        <taxon>Candidatus Eiseniibacteriota</taxon>
    </lineage>
</organism>
<comment type="caution">
    <text evidence="1">The sequence shown here is derived from an EMBL/GenBank/DDBJ whole genome shotgun (WGS) entry which is preliminary data.</text>
</comment>
<protein>
    <submittedName>
        <fullName evidence="1">Uncharacterized protein</fullName>
    </submittedName>
</protein>
<evidence type="ECO:0000313" key="2">
    <source>
        <dbReference type="Proteomes" id="UP000748308"/>
    </source>
</evidence>
<reference evidence="1" key="1">
    <citation type="submission" date="2019-03" db="EMBL/GenBank/DDBJ databases">
        <title>Lake Tanganyika Metagenome-Assembled Genomes (MAGs).</title>
        <authorList>
            <person name="Tran P."/>
        </authorList>
    </citation>
    <scope>NUCLEOTIDE SEQUENCE</scope>
    <source>
        <strain evidence="1">M_DeepCast_400m_m2_100</strain>
    </source>
</reference>
<proteinExistence type="predicted"/>
<evidence type="ECO:0000313" key="1">
    <source>
        <dbReference type="EMBL" id="MBM3317778.1"/>
    </source>
</evidence>
<sequence>MRGIAIERKPARRRFGARAKLPPVVIRAATIAAVVVAAAGGGRAAAREPEPARDAFFRTREVEERFAARLRPAIEAAAASSETLEVPASPALPGDVADGVFGYLIGLADRDIEGLVTGAHMRRVLDETGRRSRVPAELIRAVRRAPADAPGEYWVAIEFTRPLRVPVPYSILGYRPGSLASSETVLASEWRTGPVSIPDPRGGEQPPLELEDVRLWAIVSGKVEIDIHGWVDALLGSRIDDTRIIGLAVFRHEGVRYGLALGYNPGGQPRSGALDFGRDEIRFPPSEELKAFARHLRSRVVQRLSLMDLPVRLPG</sequence>
<dbReference type="Proteomes" id="UP000748308">
    <property type="component" value="Unassembled WGS sequence"/>
</dbReference>
<accession>A0A938BNZ3</accession>
<name>A0A938BNZ3_UNCEI</name>
<gene>
    <name evidence="1" type="ORF">FJY75_07980</name>
</gene>
<dbReference type="AlphaFoldDB" id="A0A938BNZ3"/>